<proteinExistence type="predicted"/>
<reference evidence="2 3" key="2">
    <citation type="journal article" date="2010" name="Stand. Genomic Sci.">
        <title>Complete genome sequence of Sulfurospirillum deleyianum type strain (5175).</title>
        <authorList>
            <person name="Sikorski J."/>
            <person name="Lapidus A."/>
            <person name="Copeland A."/>
            <person name="Glavina Del Rio T."/>
            <person name="Nolan M."/>
            <person name="Lucas S."/>
            <person name="Chen F."/>
            <person name="Tice H."/>
            <person name="Cheng J.F."/>
            <person name="Saunders E."/>
            <person name="Bruce D."/>
            <person name="Goodwin L."/>
            <person name="Pitluck S."/>
            <person name="Ovchinnikova G."/>
            <person name="Pati A."/>
            <person name="Ivanova N."/>
            <person name="Mavromatis K."/>
            <person name="Chen A."/>
            <person name="Palaniappan K."/>
            <person name="Chain P."/>
            <person name="Land M."/>
            <person name="Hauser L."/>
            <person name="Chang Y.J."/>
            <person name="Jeffries C.D."/>
            <person name="Brettin T."/>
            <person name="Detter J.C."/>
            <person name="Han C."/>
            <person name="Rohde M."/>
            <person name="Lang E."/>
            <person name="Spring S."/>
            <person name="Goker M."/>
            <person name="Bristow J."/>
            <person name="Eisen J.A."/>
            <person name="Markowitz V."/>
            <person name="Hugenholtz P."/>
            <person name="Kyrpides N.C."/>
            <person name="Klenk H.P."/>
        </authorList>
    </citation>
    <scope>NUCLEOTIDE SEQUENCE [LARGE SCALE GENOMIC DNA]</scope>
    <source>
        <strain evidence="3">ATCC 51133 / DSM 6946 / 5175</strain>
    </source>
</reference>
<dbReference type="Proteomes" id="UP000002222">
    <property type="component" value="Chromosome"/>
</dbReference>
<feature type="region of interest" description="Disordered" evidence="1">
    <location>
        <begin position="105"/>
        <end position="165"/>
    </location>
</feature>
<keyword evidence="3" id="KW-1185">Reference proteome</keyword>
<evidence type="ECO:0000256" key="1">
    <source>
        <dbReference type="SAM" id="MobiDB-lite"/>
    </source>
</evidence>
<evidence type="ECO:0000313" key="2">
    <source>
        <dbReference type="EMBL" id="ACZ11314.1"/>
    </source>
</evidence>
<organism evidence="2 3">
    <name type="scientific">Sulfurospirillum deleyianum (strain ATCC 51133 / DSM 6946 / 5175)</name>
    <dbReference type="NCBI Taxonomy" id="525898"/>
    <lineage>
        <taxon>Bacteria</taxon>
        <taxon>Pseudomonadati</taxon>
        <taxon>Campylobacterota</taxon>
        <taxon>Epsilonproteobacteria</taxon>
        <taxon>Campylobacterales</taxon>
        <taxon>Sulfurospirillaceae</taxon>
        <taxon>Sulfurospirillum</taxon>
    </lineage>
</organism>
<dbReference type="KEGG" id="sdl:Sdel_0277"/>
<name>D1B0J5_SULD5</name>
<gene>
    <name evidence="2" type="ordered locus">Sdel_0277</name>
</gene>
<dbReference type="STRING" id="525898.Sdel_0277"/>
<dbReference type="RefSeq" id="WP_012856080.1">
    <property type="nucleotide sequence ID" value="NC_013512.1"/>
</dbReference>
<dbReference type="eggNOG" id="ENOG5033743">
    <property type="taxonomic scope" value="Bacteria"/>
</dbReference>
<dbReference type="OrthoDB" id="5471509at2"/>
<sequence length="165" mass="17981" precursor="true">MKALKYFFMVLLMSASMLFGADFGWMSGLNTRYESNPTGLRSGLNERFNVGDAVISSVVKSVAKPADAYMILKLAEMSGLSSGDVLKRYERDKGKGWGALAQSLGIKPGSPEFKALKAGHDMDAVSKKNAKDKKDAREKSNEKSKAKKDKADDFSDKSKGKGKNQ</sequence>
<protein>
    <submittedName>
        <fullName evidence="2">Uncharacterized protein</fullName>
    </submittedName>
</protein>
<evidence type="ECO:0000313" key="3">
    <source>
        <dbReference type="Proteomes" id="UP000002222"/>
    </source>
</evidence>
<dbReference type="EMBL" id="CP001816">
    <property type="protein sequence ID" value="ACZ11314.1"/>
    <property type="molecule type" value="Genomic_DNA"/>
</dbReference>
<accession>D1B0J5</accession>
<dbReference type="HOGENOM" id="CLU_122328_1_0_7"/>
<reference evidence="3" key="1">
    <citation type="submission" date="2009-11" db="EMBL/GenBank/DDBJ databases">
        <title>The complete genome of Sulfurospirillum deleyianum DSM 6946.</title>
        <authorList>
            <consortium name="US DOE Joint Genome Institute (JGI-PGF)"/>
            <person name="Lucas S."/>
            <person name="Copeland A."/>
            <person name="Lapidus A."/>
            <person name="Glavina del Rio T."/>
            <person name="Dalin E."/>
            <person name="Tice H."/>
            <person name="Bruce D."/>
            <person name="Goodwin L."/>
            <person name="Pitluck S."/>
            <person name="Kyrpides N."/>
            <person name="Mavromatis K."/>
            <person name="Ivanova N."/>
            <person name="Ovchinnikova G."/>
            <person name="Munk A.C."/>
            <person name="Lu M."/>
            <person name="Brettin T."/>
            <person name="Detter J.C."/>
            <person name="Han C."/>
            <person name="Tapia R."/>
            <person name="Larimer F."/>
            <person name="Land M."/>
            <person name="Hauser L."/>
            <person name="Markowitz V."/>
            <person name="Cheng J.F."/>
            <person name="Hugenholtz P."/>
            <person name="Woyke T."/>
            <person name="Wu D."/>
            <person name="Aumann P."/>
            <person name="Schneider S."/>
            <person name="Lang E."/>
            <person name="Spring S."/>
            <person name="Klenk H.P."/>
            <person name="Eisen J.A."/>
        </authorList>
    </citation>
    <scope>NUCLEOTIDE SEQUENCE [LARGE SCALE GENOMIC DNA]</scope>
    <source>
        <strain evidence="3">ATCC 51133 / DSM 6946 / 5175</strain>
    </source>
</reference>
<dbReference type="AlphaFoldDB" id="D1B0J5"/>
<feature type="compositionally biased region" description="Basic and acidic residues" evidence="1">
    <location>
        <begin position="132"/>
        <end position="159"/>
    </location>
</feature>
<feature type="compositionally biased region" description="Basic and acidic residues" evidence="1">
    <location>
        <begin position="114"/>
        <end position="126"/>
    </location>
</feature>